<keyword evidence="4" id="KW-1185">Reference proteome</keyword>
<organism evidence="3 4">
    <name type="scientific">Aspergillus tamarii</name>
    <dbReference type="NCBI Taxonomy" id="41984"/>
    <lineage>
        <taxon>Eukaryota</taxon>
        <taxon>Fungi</taxon>
        <taxon>Dikarya</taxon>
        <taxon>Ascomycota</taxon>
        <taxon>Pezizomycotina</taxon>
        <taxon>Eurotiomycetes</taxon>
        <taxon>Eurotiomycetidae</taxon>
        <taxon>Eurotiales</taxon>
        <taxon>Aspergillaceae</taxon>
        <taxon>Aspergillus</taxon>
        <taxon>Aspergillus subgen. Circumdati</taxon>
    </lineage>
</organism>
<proteinExistence type="predicted"/>
<name>A0A5N6UAZ9_ASPTM</name>
<dbReference type="Pfam" id="PF02894">
    <property type="entry name" value="GFO_IDH_MocA_C"/>
    <property type="match status" value="1"/>
</dbReference>
<dbReference type="AlphaFoldDB" id="A0A5N6UAZ9"/>
<reference evidence="3 4" key="1">
    <citation type="submission" date="2019-04" db="EMBL/GenBank/DDBJ databases">
        <title>Friends and foes A comparative genomics study of 23 Aspergillus species from section Flavi.</title>
        <authorList>
            <consortium name="DOE Joint Genome Institute"/>
            <person name="Kjaerbolling I."/>
            <person name="Vesth T."/>
            <person name="Frisvad J.C."/>
            <person name="Nybo J.L."/>
            <person name="Theobald S."/>
            <person name="Kildgaard S."/>
            <person name="Isbrandt T."/>
            <person name="Kuo A."/>
            <person name="Sato A."/>
            <person name="Lyhne E.K."/>
            <person name="Kogle M.E."/>
            <person name="Wiebenga A."/>
            <person name="Kun R.S."/>
            <person name="Lubbers R.J."/>
            <person name="Makela M.R."/>
            <person name="Barry K."/>
            <person name="Chovatia M."/>
            <person name="Clum A."/>
            <person name="Daum C."/>
            <person name="Haridas S."/>
            <person name="He G."/>
            <person name="LaButti K."/>
            <person name="Lipzen A."/>
            <person name="Mondo S."/>
            <person name="Riley R."/>
            <person name="Salamov A."/>
            <person name="Simmons B.A."/>
            <person name="Magnuson J.K."/>
            <person name="Henrissat B."/>
            <person name="Mortensen U.H."/>
            <person name="Larsen T.O."/>
            <person name="Devries R.P."/>
            <person name="Grigoriev I.V."/>
            <person name="Machida M."/>
            <person name="Baker S.E."/>
            <person name="Andersen M.R."/>
        </authorList>
    </citation>
    <scope>NUCLEOTIDE SEQUENCE [LARGE SCALE GENOMIC DNA]</scope>
    <source>
        <strain evidence="3 4">CBS 117626</strain>
    </source>
</reference>
<evidence type="ECO:0000259" key="2">
    <source>
        <dbReference type="Pfam" id="PF02894"/>
    </source>
</evidence>
<dbReference type="OrthoDB" id="64915at2759"/>
<protein>
    <recommendedName>
        <fullName evidence="5">Oxidoreductase</fullName>
    </recommendedName>
</protein>
<accession>A0A5N6UAZ9</accession>
<dbReference type="InterPro" id="IPR051450">
    <property type="entry name" value="Gfo/Idh/MocA_Oxidoreductases"/>
</dbReference>
<dbReference type="PANTHER" id="PTHR43377">
    <property type="entry name" value="BILIVERDIN REDUCTASE A"/>
    <property type="match status" value="1"/>
</dbReference>
<dbReference type="Gene3D" id="3.30.360.10">
    <property type="entry name" value="Dihydrodipicolinate Reductase, domain 2"/>
    <property type="match status" value="1"/>
</dbReference>
<evidence type="ECO:0000259" key="1">
    <source>
        <dbReference type="Pfam" id="PF01408"/>
    </source>
</evidence>
<evidence type="ECO:0000313" key="3">
    <source>
        <dbReference type="EMBL" id="KAE8155699.1"/>
    </source>
</evidence>
<dbReference type="InterPro" id="IPR036291">
    <property type="entry name" value="NAD(P)-bd_dom_sf"/>
</dbReference>
<sequence length="388" mass="43214">MPRPLSAETGEFPELKRRKGSHNQIVKGEVKKGLRRLSVVVVGMGQMGHSHALAYHHNPGFQIVGLYNRSPVRNLPDALKEYPFLSSFEETLALQPNVVSVNTHTATHADYAVAAMESGAHVFVEKPLATTVEDAERVVKTAQRTNRKLVIGYILRHHPSWIEFIHRARQLGPPFVMRMNLNQRSSGDAWAIHKRLLQDVKNPIVDCGVHYVDVMLQIAGSKPVQVRGMGLRLCEDIPSDGQVNYGHLQVLFANGSVGWYEAGWGPMMSETAYFVKDVMGPRGSVSIVMDEKDKSSGSTGVSADLNSHTKTSNLRLSTVVDGHARDQVLSMEGEPDHYELCAREQQFLLDAIREDRDLTQHMHDAIQSLSIVLAADRSMRENRAIDMV</sequence>
<feature type="domain" description="Gfo/Idh/MocA-like oxidoreductase N-terminal" evidence="1">
    <location>
        <begin position="38"/>
        <end position="153"/>
    </location>
</feature>
<dbReference type="InterPro" id="IPR000683">
    <property type="entry name" value="Gfo/Idh/MocA-like_OxRdtase_N"/>
</dbReference>
<dbReference type="GO" id="GO:0000166">
    <property type="term" value="F:nucleotide binding"/>
    <property type="evidence" value="ECO:0007669"/>
    <property type="project" value="InterPro"/>
</dbReference>
<dbReference type="SUPFAM" id="SSF51735">
    <property type="entry name" value="NAD(P)-binding Rossmann-fold domains"/>
    <property type="match status" value="1"/>
</dbReference>
<feature type="domain" description="Gfo/Idh/MocA-like oxidoreductase C-terminal" evidence="2">
    <location>
        <begin position="204"/>
        <end position="386"/>
    </location>
</feature>
<dbReference type="PANTHER" id="PTHR43377:SF1">
    <property type="entry name" value="BILIVERDIN REDUCTASE A"/>
    <property type="match status" value="1"/>
</dbReference>
<dbReference type="SUPFAM" id="SSF55347">
    <property type="entry name" value="Glyceraldehyde-3-phosphate dehydrogenase-like, C-terminal domain"/>
    <property type="match status" value="1"/>
</dbReference>
<dbReference type="Pfam" id="PF01408">
    <property type="entry name" value="GFO_IDH_MocA"/>
    <property type="match status" value="1"/>
</dbReference>
<dbReference type="InterPro" id="IPR004104">
    <property type="entry name" value="Gfo/Idh/MocA-like_OxRdtase_C"/>
</dbReference>
<gene>
    <name evidence="3" type="ORF">BDV40DRAFT_310697</name>
</gene>
<evidence type="ECO:0008006" key="5">
    <source>
        <dbReference type="Google" id="ProtNLM"/>
    </source>
</evidence>
<dbReference type="EMBL" id="ML738812">
    <property type="protein sequence ID" value="KAE8155699.1"/>
    <property type="molecule type" value="Genomic_DNA"/>
</dbReference>
<dbReference type="Gene3D" id="3.40.50.720">
    <property type="entry name" value="NAD(P)-binding Rossmann-like Domain"/>
    <property type="match status" value="1"/>
</dbReference>
<evidence type="ECO:0000313" key="4">
    <source>
        <dbReference type="Proteomes" id="UP000326950"/>
    </source>
</evidence>
<dbReference type="Proteomes" id="UP000326950">
    <property type="component" value="Unassembled WGS sequence"/>
</dbReference>